<dbReference type="eggNOG" id="ENOG5030IRK">
    <property type="taxonomic scope" value="Bacteria"/>
</dbReference>
<comment type="caution">
    <text evidence="1">The sequence shown here is derived from an EMBL/GenBank/DDBJ whole genome shotgun (WGS) entry which is preliminary data.</text>
</comment>
<dbReference type="Proteomes" id="UP000019205">
    <property type="component" value="Chromosome"/>
</dbReference>
<dbReference type="InterPro" id="IPR039437">
    <property type="entry name" value="FrzH/put_lumazine-bd"/>
</dbReference>
<gene>
    <name evidence="1" type="ORF">KT71_02597</name>
</gene>
<reference evidence="1 2" key="1">
    <citation type="journal article" date="2007" name="Proc. Natl. Acad. Sci. U.S.A.">
        <title>Characterization of a marine gammaproteobacterium capable of aerobic anoxygenic photosynthesis.</title>
        <authorList>
            <person name="Fuchs B.M."/>
            <person name="Spring S."/>
            <person name="Teeling H."/>
            <person name="Quast C."/>
            <person name="Wulf J."/>
            <person name="Schattenhofer M."/>
            <person name="Yan S."/>
            <person name="Ferriera S."/>
            <person name="Johnson J."/>
            <person name="Glockner F.O."/>
            <person name="Amann R."/>
        </authorList>
    </citation>
    <scope>NUCLEOTIDE SEQUENCE [LARGE SCALE GENOMIC DNA]</scope>
    <source>
        <strain evidence="1">KT71</strain>
    </source>
</reference>
<dbReference type="STRING" id="314285.KT71_02597"/>
<proteinExistence type="predicted"/>
<keyword evidence="2" id="KW-1185">Reference proteome</keyword>
<accession>A4A731</accession>
<dbReference type="SUPFAM" id="SSF54427">
    <property type="entry name" value="NTF2-like"/>
    <property type="match status" value="1"/>
</dbReference>
<dbReference type="HOGENOM" id="CLU_1774722_0_0_6"/>
<organism evidence="1 2">
    <name type="scientific">Congregibacter litoralis KT71</name>
    <dbReference type="NCBI Taxonomy" id="314285"/>
    <lineage>
        <taxon>Bacteria</taxon>
        <taxon>Pseudomonadati</taxon>
        <taxon>Pseudomonadota</taxon>
        <taxon>Gammaproteobacteria</taxon>
        <taxon>Cellvibrionales</taxon>
        <taxon>Halieaceae</taxon>
        <taxon>Congregibacter</taxon>
    </lineage>
</organism>
<dbReference type="Pfam" id="PF12893">
    <property type="entry name" value="Lumazine_bd_2"/>
    <property type="match status" value="1"/>
</dbReference>
<name>A4A731_9GAMM</name>
<dbReference type="Gene3D" id="3.10.450.50">
    <property type="match status" value="1"/>
</dbReference>
<reference evidence="1 2" key="2">
    <citation type="journal article" date="2009" name="PLoS ONE">
        <title>The photosynthetic apparatus and its regulation in the aerobic gammaproteobacterium Congregibacter litoralis gen. nov., sp. nov.</title>
        <authorList>
            <person name="Spring S."/>
            <person name="Lunsdorf H."/>
            <person name="Fuchs B.M."/>
            <person name="Tindall B.J."/>
        </authorList>
    </citation>
    <scope>NUCLEOTIDE SEQUENCE [LARGE SCALE GENOMIC DNA]</scope>
    <source>
        <strain evidence="1">KT71</strain>
    </source>
</reference>
<sequence>MQKEQKARISTLGRPLKAVLSTLLTVLVLMFSSISSADDIDGVRAAVFDYFEGINEVSEVRLKRAFADTAALKSVGEKGDLRVEPISAAIGRWLAGTAKQRRGSIVSVDLSGYPIARVVFDFDGAYTDFLTLAKLKGQWKIIDKVFIATPSCCESDR</sequence>
<evidence type="ECO:0000313" key="2">
    <source>
        <dbReference type="Proteomes" id="UP000019205"/>
    </source>
</evidence>
<protein>
    <submittedName>
        <fullName evidence="1">Putative lumazine-binding protein</fullName>
    </submittedName>
</protein>
<dbReference type="EMBL" id="AAOA02000002">
    <property type="protein sequence ID" value="EAQ98100.2"/>
    <property type="molecule type" value="Genomic_DNA"/>
</dbReference>
<dbReference type="AlphaFoldDB" id="A4A731"/>
<dbReference type="InterPro" id="IPR032710">
    <property type="entry name" value="NTF2-like_dom_sf"/>
</dbReference>
<evidence type="ECO:0000313" key="1">
    <source>
        <dbReference type="EMBL" id="EAQ98100.2"/>
    </source>
</evidence>